<accession>K9UKB6</accession>
<dbReference type="AlphaFoldDB" id="K9UKB6"/>
<evidence type="ECO:0000313" key="2">
    <source>
        <dbReference type="EMBL" id="AFY95542.1"/>
    </source>
</evidence>
<evidence type="ECO:0008006" key="4">
    <source>
        <dbReference type="Google" id="ProtNLM"/>
    </source>
</evidence>
<evidence type="ECO:0000313" key="3">
    <source>
        <dbReference type="Proteomes" id="UP000010366"/>
    </source>
</evidence>
<dbReference type="Proteomes" id="UP000010366">
    <property type="component" value="Chromosome"/>
</dbReference>
<keyword evidence="3" id="KW-1185">Reference proteome</keyword>
<feature type="region of interest" description="Disordered" evidence="1">
    <location>
        <begin position="58"/>
        <end position="80"/>
    </location>
</feature>
<dbReference type="KEGG" id="cmp:Cha6605_4624"/>
<feature type="region of interest" description="Disordered" evidence="1">
    <location>
        <begin position="200"/>
        <end position="221"/>
    </location>
</feature>
<dbReference type="Pfam" id="PF13384">
    <property type="entry name" value="HTH_23"/>
    <property type="match status" value="1"/>
</dbReference>
<dbReference type="SUPFAM" id="SSF46689">
    <property type="entry name" value="Homeodomain-like"/>
    <property type="match status" value="1"/>
</dbReference>
<dbReference type="HOGENOM" id="CLU_055594_1_0_3"/>
<dbReference type="eggNOG" id="COG2963">
    <property type="taxonomic scope" value="Bacteria"/>
</dbReference>
<dbReference type="STRING" id="1173020.Cha6605_4624"/>
<dbReference type="Gene3D" id="1.10.10.60">
    <property type="entry name" value="Homeodomain-like"/>
    <property type="match status" value="1"/>
</dbReference>
<name>K9UKB6_CHAP6</name>
<feature type="compositionally biased region" description="Acidic residues" evidence="1">
    <location>
        <begin position="272"/>
        <end position="287"/>
    </location>
</feature>
<protein>
    <recommendedName>
        <fullName evidence="4">Transposase</fullName>
    </recommendedName>
</protein>
<dbReference type="InterPro" id="IPR009057">
    <property type="entry name" value="Homeodomain-like_sf"/>
</dbReference>
<gene>
    <name evidence="2" type="ORF">Cha6605_4624</name>
</gene>
<dbReference type="OrthoDB" id="482053at2"/>
<organism evidence="2 3">
    <name type="scientific">Chamaesiphon minutus (strain ATCC 27169 / PCC 6605)</name>
    <dbReference type="NCBI Taxonomy" id="1173020"/>
    <lineage>
        <taxon>Bacteria</taxon>
        <taxon>Bacillati</taxon>
        <taxon>Cyanobacteriota</taxon>
        <taxon>Cyanophyceae</taxon>
        <taxon>Gomontiellales</taxon>
        <taxon>Chamaesiphonaceae</taxon>
        <taxon>Chamaesiphon</taxon>
    </lineage>
</organism>
<feature type="region of interest" description="Disordered" evidence="1">
    <location>
        <begin position="96"/>
        <end position="168"/>
    </location>
</feature>
<sequence length="411" mass="45097">MSSKKITDADKLEIVDLYRQSGETTASLASRYGVSNSTISRLLKNSIPEAEYEVLIQQKRGSKANSDEESASSDMPTTAVPQLPLTLAIESQPEPEEVFAPEIDRTEPVIDTIKTDDRDLAEPPAISSESEREPISTPASMSAEERAANQRRVRRRPSAPVTIASEEPIATASQSATIANIDVPPNIADLVAAEVATSDDRDPIAPVPTKTIVPPPTSRTPVLRDILADSKDRYSPPPATIAVAETASDDNEEDGEEEDVNALAAMFGEEIADGEDDDDDDDDDSEESTSSTYQQLDRNRFLTEDRLHVQVTPLSQATLPRICYIVIDKFAEPIVRPLKDFADLGQISGDETQQRTLPVFDNHRVAKRFSNQRTQRVIKVPDSRVFQKTTSHLRAKGIVCLLVDGNIYSLN</sequence>
<feature type="compositionally biased region" description="Basic and acidic residues" evidence="1">
    <location>
        <begin position="102"/>
        <end position="121"/>
    </location>
</feature>
<dbReference type="RefSeq" id="WP_015161640.1">
    <property type="nucleotide sequence ID" value="NC_019697.1"/>
</dbReference>
<evidence type="ECO:0000256" key="1">
    <source>
        <dbReference type="SAM" id="MobiDB-lite"/>
    </source>
</evidence>
<proteinExistence type="predicted"/>
<feature type="region of interest" description="Disordered" evidence="1">
    <location>
        <begin position="272"/>
        <end position="297"/>
    </location>
</feature>
<reference evidence="2 3" key="1">
    <citation type="submission" date="2012-05" db="EMBL/GenBank/DDBJ databases">
        <title>Finished chromosome of genome of Chamaesiphon sp. PCC 6605.</title>
        <authorList>
            <consortium name="US DOE Joint Genome Institute"/>
            <person name="Gugger M."/>
            <person name="Coursin T."/>
            <person name="Rippka R."/>
            <person name="Tandeau De Marsac N."/>
            <person name="Huntemann M."/>
            <person name="Wei C.-L."/>
            <person name="Han J."/>
            <person name="Detter J.C."/>
            <person name="Han C."/>
            <person name="Tapia R."/>
            <person name="Chen A."/>
            <person name="Kyrpides N."/>
            <person name="Mavromatis K."/>
            <person name="Markowitz V."/>
            <person name="Szeto E."/>
            <person name="Ivanova N."/>
            <person name="Pagani I."/>
            <person name="Pati A."/>
            <person name="Goodwin L."/>
            <person name="Nordberg H.P."/>
            <person name="Cantor M.N."/>
            <person name="Hua S.X."/>
            <person name="Woyke T."/>
            <person name="Kerfeld C.A."/>
        </authorList>
    </citation>
    <scope>NUCLEOTIDE SEQUENCE [LARGE SCALE GENOMIC DNA]</scope>
    <source>
        <strain evidence="3">ATCC 27169 / PCC 6605</strain>
    </source>
</reference>
<dbReference type="EMBL" id="CP003600">
    <property type="protein sequence ID" value="AFY95542.1"/>
    <property type="molecule type" value="Genomic_DNA"/>
</dbReference>